<evidence type="ECO:0000313" key="4">
    <source>
        <dbReference type="Proteomes" id="UP000677228"/>
    </source>
</evidence>
<evidence type="ECO:0000313" key="3">
    <source>
        <dbReference type="EMBL" id="CAF4318253.1"/>
    </source>
</evidence>
<evidence type="ECO:0000256" key="1">
    <source>
        <dbReference type="SAM" id="MobiDB-lite"/>
    </source>
</evidence>
<sequence>NLSASKTMNTSSELIENEEQVNIYSNSVQSFAGETRLRSASLHTNANEQVRSEELLSDLSTMKLLNNDEKNRLSNTLDSLESNSDLSSSIDRTRHSYKSQKQNYLIEKKRITNELAAVLRDPSVIVLADWLK</sequence>
<proteinExistence type="predicted"/>
<reference evidence="2" key="1">
    <citation type="submission" date="2021-02" db="EMBL/GenBank/DDBJ databases">
        <authorList>
            <person name="Nowell W R."/>
        </authorList>
    </citation>
    <scope>NUCLEOTIDE SEQUENCE</scope>
</reference>
<gene>
    <name evidence="2" type="ORF">OVA965_LOCUS38267</name>
    <name evidence="3" type="ORF">TMI583_LOCUS39438</name>
</gene>
<protein>
    <submittedName>
        <fullName evidence="2">Uncharacterized protein</fullName>
    </submittedName>
</protein>
<dbReference type="Proteomes" id="UP000682733">
    <property type="component" value="Unassembled WGS sequence"/>
</dbReference>
<comment type="caution">
    <text evidence="2">The sequence shown here is derived from an EMBL/GenBank/DDBJ whole genome shotgun (WGS) entry which is preliminary data.</text>
</comment>
<dbReference type="EMBL" id="CAJOBA010059737">
    <property type="protein sequence ID" value="CAF4318253.1"/>
    <property type="molecule type" value="Genomic_DNA"/>
</dbReference>
<dbReference type="AlphaFoldDB" id="A0A8S2FPS8"/>
<dbReference type="EMBL" id="CAJNOK010037497">
    <property type="protein sequence ID" value="CAF1531236.1"/>
    <property type="molecule type" value="Genomic_DNA"/>
</dbReference>
<accession>A0A8S2FPS8</accession>
<feature type="non-terminal residue" evidence="2">
    <location>
        <position position="132"/>
    </location>
</feature>
<feature type="non-terminal residue" evidence="2">
    <location>
        <position position="1"/>
    </location>
</feature>
<evidence type="ECO:0000313" key="2">
    <source>
        <dbReference type="EMBL" id="CAF1531236.1"/>
    </source>
</evidence>
<feature type="region of interest" description="Disordered" evidence="1">
    <location>
        <begin position="75"/>
        <end position="97"/>
    </location>
</feature>
<feature type="compositionally biased region" description="Low complexity" evidence="1">
    <location>
        <begin position="75"/>
        <end position="89"/>
    </location>
</feature>
<dbReference type="Proteomes" id="UP000677228">
    <property type="component" value="Unassembled WGS sequence"/>
</dbReference>
<organism evidence="2 4">
    <name type="scientific">Didymodactylos carnosus</name>
    <dbReference type="NCBI Taxonomy" id="1234261"/>
    <lineage>
        <taxon>Eukaryota</taxon>
        <taxon>Metazoa</taxon>
        <taxon>Spiralia</taxon>
        <taxon>Gnathifera</taxon>
        <taxon>Rotifera</taxon>
        <taxon>Eurotatoria</taxon>
        <taxon>Bdelloidea</taxon>
        <taxon>Philodinida</taxon>
        <taxon>Philodinidae</taxon>
        <taxon>Didymodactylos</taxon>
    </lineage>
</organism>
<name>A0A8S2FPS8_9BILA</name>